<dbReference type="STRING" id="52586.A0A0B1PGZ9"/>
<dbReference type="EMBL" id="JNVN01000136">
    <property type="protein sequence ID" value="KHJ36126.1"/>
    <property type="molecule type" value="Genomic_DNA"/>
</dbReference>
<dbReference type="InterPro" id="IPR011701">
    <property type="entry name" value="MFS"/>
</dbReference>
<dbReference type="OMA" id="MDDANDP"/>
<dbReference type="PROSITE" id="PS50850">
    <property type="entry name" value="MFS"/>
    <property type="match status" value="1"/>
</dbReference>
<protein>
    <submittedName>
        <fullName evidence="8">Putative mfs general substrate transporter</fullName>
    </submittedName>
</protein>
<dbReference type="InterPro" id="IPR020846">
    <property type="entry name" value="MFS_dom"/>
</dbReference>
<feature type="transmembrane region" description="Helical" evidence="6">
    <location>
        <begin position="168"/>
        <end position="190"/>
    </location>
</feature>
<dbReference type="HOGENOM" id="CLU_1038277_0_0_1"/>
<name>A0A0B1PGZ9_UNCNE</name>
<feature type="transmembrane region" description="Helical" evidence="6">
    <location>
        <begin position="144"/>
        <end position="163"/>
    </location>
</feature>
<sequence length="261" mass="28815">MSLPSKDSNSPYEVRSTENSNIQSHQGFSRWRMGILNDPLDYEVPGTILLLSEKHDGPDSPNPIEAEDKKKKTPDGKIVLNPQPEDHCNDPLNWKIWRKDAVLLSIGLYCMLGGGMTPILAAGYSNVASTFHVTVARVSLTTGLYMLGLGLGSFVVCPTAILYGKRPLYLIGSIIFVISSIWCAVASSFISLTLGRFIQGISVSPSECLPSATISEIYFLHERAYRIGIYSLLLLSGKNLMPLVSAVIIQSLSWRWVFWYA</sequence>
<evidence type="ECO:0000256" key="1">
    <source>
        <dbReference type="ARBA" id="ARBA00004141"/>
    </source>
</evidence>
<gene>
    <name evidence="8" type="ORF">EV44_g3100</name>
</gene>
<feature type="region of interest" description="Disordered" evidence="5">
    <location>
        <begin position="1"/>
        <end position="25"/>
    </location>
</feature>
<dbReference type="PANTHER" id="PTHR23502">
    <property type="entry name" value="MAJOR FACILITATOR SUPERFAMILY"/>
    <property type="match status" value="1"/>
</dbReference>
<dbReference type="Gene3D" id="1.20.1720.10">
    <property type="entry name" value="Multidrug resistance protein D"/>
    <property type="match status" value="1"/>
</dbReference>
<keyword evidence="2 6" id="KW-0812">Transmembrane</keyword>
<dbReference type="GO" id="GO:0005886">
    <property type="term" value="C:plasma membrane"/>
    <property type="evidence" value="ECO:0007669"/>
    <property type="project" value="TreeGrafter"/>
</dbReference>
<keyword evidence="4 6" id="KW-0472">Membrane</keyword>
<evidence type="ECO:0000313" key="8">
    <source>
        <dbReference type="EMBL" id="KHJ36126.1"/>
    </source>
</evidence>
<organism evidence="8 9">
    <name type="scientific">Uncinula necator</name>
    <name type="common">Grape powdery mildew</name>
    <dbReference type="NCBI Taxonomy" id="52586"/>
    <lineage>
        <taxon>Eukaryota</taxon>
        <taxon>Fungi</taxon>
        <taxon>Dikarya</taxon>
        <taxon>Ascomycota</taxon>
        <taxon>Pezizomycotina</taxon>
        <taxon>Leotiomycetes</taxon>
        <taxon>Erysiphales</taxon>
        <taxon>Erysiphaceae</taxon>
        <taxon>Erysiphe</taxon>
    </lineage>
</organism>
<dbReference type="Proteomes" id="UP000030854">
    <property type="component" value="Unassembled WGS sequence"/>
</dbReference>
<dbReference type="AlphaFoldDB" id="A0A0B1PGZ9"/>
<dbReference type="SUPFAM" id="SSF103473">
    <property type="entry name" value="MFS general substrate transporter"/>
    <property type="match status" value="1"/>
</dbReference>
<comment type="subcellular location">
    <subcellularLocation>
        <location evidence="1">Membrane</location>
        <topology evidence="1">Multi-pass membrane protein</topology>
    </subcellularLocation>
</comment>
<evidence type="ECO:0000256" key="6">
    <source>
        <dbReference type="SAM" id="Phobius"/>
    </source>
</evidence>
<evidence type="ECO:0000256" key="4">
    <source>
        <dbReference type="ARBA" id="ARBA00023136"/>
    </source>
</evidence>
<dbReference type="PANTHER" id="PTHR23502:SF4">
    <property type="entry name" value="MAJOR FACILITATOR SUPERFAMILY (MFS) PROFILE DOMAIN-CONTAINING PROTEIN-RELATED"/>
    <property type="match status" value="1"/>
</dbReference>
<dbReference type="Pfam" id="PF07690">
    <property type="entry name" value="MFS_1"/>
    <property type="match status" value="1"/>
</dbReference>
<evidence type="ECO:0000256" key="2">
    <source>
        <dbReference type="ARBA" id="ARBA00022692"/>
    </source>
</evidence>
<dbReference type="InterPro" id="IPR036259">
    <property type="entry name" value="MFS_trans_sf"/>
</dbReference>
<accession>A0A0B1PGZ9</accession>
<comment type="caution">
    <text evidence="8">The sequence shown here is derived from an EMBL/GenBank/DDBJ whole genome shotgun (WGS) entry which is preliminary data.</text>
</comment>
<dbReference type="GO" id="GO:0022857">
    <property type="term" value="F:transmembrane transporter activity"/>
    <property type="evidence" value="ECO:0007669"/>
    <property type="project" value="InterPro"/>
</dbReference>
<evidence type="ECO:0000313" key="9">
    <source>
        <dbReference type="Proteomes" id="UP000030854"/>
    </source>
</evidence>
<feature type="compositionally biased region" description="Basic and acidic residues" evidence="5">
    <location>
        <begin position="66"/>
        <end position="75"/>
    </location>
</feature>
<reference evidence="8 9" key="1">
    <citation type="journal article" date="2014" name="BMC Genomics">
        <title>Adaptive genomic structural variation in the grape powdery mildew pathogen, Erysiphe necator.</title>
        <authorList>
            <person name="Jones L."/>
            <person name="Riaz S."/>
            <person name="Morales-Cruz A."/>
            <person name="Amrine K.C."/>
            <person name="McGuire B."/>
            <person name="Gubler W.D."/>
            <person name="Walker M.A."/>
            <person name="Cantu D."/>
        </authorList>
    </citation>
    <scope>NUCLEOTIDE SEQUENCE [LARGE SCALE GENOMIC DNA]</scope>
    <source>
        <strain evidence="9">c</strain>
    </source>
</reference>
<keyword evidence="9" id="KW-1185">Reference proteome</keyword>
<evidence type="ECO:0000259" key="7">
    <source>
        <dbReference type="PROSITE" id="PS50850"/>
    </source>
</evidence>
<proteinExistence type="predicted"/>
<feature type="transmembrane region" description="Helical" evidence="6">
    <location>
        <begin position="101"/>
        <end position="124"/>
    </location>
</feature>
<feature type="domain" description="Major facilitator superfamily (MFS) profile" evidence="7">
    <location>
        <begin position="102"/>
        <end position="261"/>
    </location>
</feature>
<evidence type="ECO:0000256" key="5">
    <source>
        <dbReference type="SAM" id="MobiDB-lite"/>
    </source>
</evidence>
<keyword evidence="3 6" id="KW-1133">Transmembrane helix</keyword>
<evidence type="ECO:0000256" key="3">
    <source>
        <dbReference type="ARBA" id="ARBA00022989"/>
    </source>
</evidence>
<feature type="region of interest" description="Disordered" evidence="5">
    <location>
        <begin position="52"/>
        <end position="82"/>
    </location>
</feature>